<keyword evidence="5" id="KW-0132">Cell division</keyword>
<evidence type="ECO:0000256" key="1">
    <source>
        <dbReference type="ARBA" id="ARBA00004123"/>
    </source>
</evidence>
<organism evidence="14 15">
    <name type="scientific">Huiozyma naganishii (strain ATCC MYA-139 / BCRC 22969 / CBS 8797 / KCTC 17520 / NBRC 10181 / NCYC 3082 / Yp74L-3)</name>
    <name type="common">Yeast</name>
    <name type="synonym">Kazachstania naganishii</name>
    <dbReference type="NCBI Taxonomy" id="1071383"/>
    <lineage>
        <taxon>Eukaryota</taxon>
        <taxon>Fungi</taxon>
        <taxon>Dikarya</taxon>
        <taxon>Ascomycota</taxon>
        <taxon>Saccharomycotina</taxon>
        <taxon>Saccharomycetes</taxon>
        <taxon>Saccharomycetales</taxon>
        <taxon>Saccharomycetaceae</taxon>
        <taxon>Huiozyma</taxon>
    </lineage>
</organism>
<dbReference type="GO" id="GO:0005816">
    <property type="term" value="C:spindle pole body"/>
    <property type="evidence" value="ECO:0007669"/>
    <property type="project" value="EnsemblFungi"/>
</dbReference>
<evidence type="ECO:0000256" key="3">
    <source>
        <dbReference type="ARBA" id="ARBA00005498"/>
    </source>
</evidence>
<keyword evidence="7" id="KW-0995">Kinetochore</keyword>
<evidence type="ECO:0000259" key="13">
    <source>
        <dbReference type="Pfam" id="PF03800"/>
    </source>
</evidence>
<dbReference type="OMA" id="YLKMEAH"/>
<dbReference type="Proteomes" id="UP000006310">
    <property type="component" value="Chromosome 11"/>
</dbReference>
<dbReference type="GO" id="GO:0005876">
    <property type="term" value="C:spindle microtubule"/>
    <property type="evidence" value="ECO:0007669"/>
    <property type="project" value="EnsemblFungi"/>
</dbReference>
<keyword evidence="4" id="KW-0158">Chromosome</keyword>
<dbReference type="GO" id="GO:0005634">
    <property type="term" value="C:nucleus"/>
    <property type="evidence" value="ECO:0007669"/>
    <property type="project" value="UniProtKB-SubCell"/>
</dbReference>
<feature type="domain" description="Kinetochore protein Nuf2 N-terminal" evidence="13">
    <location>
        <begin position="5"/>
        <end position="134"/>
    </location>
</feature>
<dbReference type="GeneID" id="34528238"/>
<sequence length="442" mass="51347">MIQEDEFPLLGVEEIASCLQECDFNGATVDTIRKPSVDTIIPLYEEIVDLYLNITVDHYLPAGSEINDEVGMRMCTLNAICDRFFKNIGVSDFNMLDLCRPDFERTRRLLSAVVNYARFRDERIFDCTDLIHKMSDLSDIFVTRFNEFNLLRKQNTEIEAELGDLDNINEETSNDLSRLEAESNEMIEKLKDLEQTKSALLVQQDAYKLEKRTLLTQLESLSFQIVELESKRDKFAEMSTTDMQDLTNSINNLSRILTERQADLTDLKSKQTNLESTFQTMKRVIDEICALLKILTTVLQPTFNKEIATFETRQKVNNTVARLDTFMNESVLSKRNALQAKIVERETNGDIVEKELRQRIKVDQEVIDQLEETYVNDICTRDRATEEDIQKNIIEGIVNATEEQIRRAKDEHQREIDLVNQKYEELVTQVEVYVKMLTSRLK</sequence>
<protein>
    <recommendedName>
        <fullName evidence="13">Kinetochore protein Nuf2 N-terminal domain-containing protein</fullName>
    </recommendedName>
</protein>
<evidence type="ECO:0000313" key="14">
    <source>
        <dbReference type="EMBL" id="CCK72471.1"/>
    </source>
</evidence>
<keyword evidence="9" id="KW-0539">Nucleus</keyword>
<dbReference type="HOGENOM" id="CLU_025461_2_0_1"/>
<evidence type="ECO:0000256" key="10">
    <source>
        <dbReference type="ARBA" id="ARBA00023306"/>
    </source>
</evidence>
<dbReference type="GO" id="GO:0031262">
    <property type="term" value="C:Ndc80 complex"/>
    <property type="evidence" value="ECO:0007669"/>
    <property type="project" value="EnsemblFungi"/>
</dbReference>
<dbReference type="Gene3D" id="1.10.418.60">
    <property type="entry name" value="Ncd80 complex, Nuf2 subunit"/>
    <property type="match status" value="1"/>
</dbReference>
<keyword evidence="6" id="KW-0498">Mitosis</keyword>
<dbReference type="STRING" id="1071383.J7SAU6"/>
<evidence type="ECO:0000256" key="12">
    <source>
        <dbReference type="SAM" id="Coils"/>
    </source>
</evidence>
<dbReference type="GO" id="GO:0051315">
    <property type="term" value="P:attachment of mitotic spindle microtubules to kinetochore"/>
    <property type="evidence" value="ECO:0007669"/>
    <property type="project" value="TreeGrafter"/>
</dbReference>
<dbReference type="GO" id="GO:0051301">
    <property type="term" value="P:cell division"/>
    <property type="evidence" value="ECO:0007669"/>
    <property type="project" value="UniProtKB-KW"/>
</dbReference>
<dbReference type="GO" id="GO:0045132">
    <property type="term" value="P:meiotic chromosome segregation"/>
    <property type="evidence" value="ECO:0007669"/>
    <property type="project" value="TreeGrafter"/>
</dbReference>
<reference evidence="15" key="2">
    <citation type="submission" date="2012-08" db="EMBL/GenBank/DDBJ databases">
        <title>Genome sequence of Kazachstania naganishii.</title>
        <authorList>
            <person name="Gordon J.L."/>
            <person name="Armisen D."/>
            <person name="Proux-Wera E."/>
            <person name="OhEigeartaigh S.S."/>
            <person name="Byrne K.P."/>
            <person name="Wolfe K.H."/>
        </authorList>
    </citation>
    <scope>NUCLEOTIDE SEQUENCE [LARGE SCALE GENOMIC DNA]</scope>
    <source>
        <strain evidence="15">ATCC MYA-139 / BCRC 22969 / CBS 8797 / CCRC 22969 / KCTC 17520 / NBRC 10181 / NCYC 3082</strain>
    </source>
</reference>
<dbReference type="InterPro" id="IPR005549">
    <property type="entry name" value="Kinetochore_Nuf2_N"/>
</dbReference>
<dbReference type="PANTHER" id="PTHR21650">
    <property type="entry name" value="MEMBRALIN/KINETOCHORE PROTEIN NUF2"/>
    <property type="match status" value="1"/>
</dbReference>
<keyword evidence="8 12" id="KW-0175">Coiled coil</keyword>
<evidence type="ECO:0000256" key="9">
    <source>
        <dbReference type="ARBA" id="ARBA00023242"/>
    </source>
</evidence>
<dbReference type="GO" id="GO:0051383">
    <property type="term" value="P:kinetochore organization"/>
    <property type="evidence" value="ECO:0007669"/>
    <property type="project" value="TreeGrafter"/>
</dbReference>
<evidence type="ECO:0000256" key="8">
    <source>
        <dbReference type="ARBA" id="ARBA00023054"/>
    </source>
</evidence>
<evidence type="ECO:0000256" key="4">
    <source>
        <dbReference type="ARBA" id="ARBA00022454"/>
    </source>
</evidence>
<name>J7SAU6_HUIN7</name>
<dbReference type="InterPro" id="IPR038275">
    <property type="entry name" value="Nuf2_N_sf"/>
</dbReference>
<evidence type="ECO:0000313" key="15">
    <source>
        <dbReference type="Proteomes" id="UP000006310"/>
    </source>
</evidence>
<feature type="coiled-coil region" evidence="12">
    <location>
        <begin position="353"/>
        <end position="429"/>
    </location>
</feature>
<evidence type="ECO:0000256" key="11">
    <source>
        <dbReference type="ARBA" id="ARBA00023328"/>
    </source>
</evidence>
<dbReference type="GO" id="GO:0008017">
    <property type="term" value="F:microtubule binding"/>
    <property type="evidence" value="ECO:0007669"/>
    <property type="project" value="EnsemblFungi"/>
</dbReference>
<dbReference type="eggNOG" id="KOG4438">
    <property type="taxonomic scope" value="Eukaryota"/>
</dbReference>
<dbReference type="GO" id="GO:0044877">
    <property type="term" value="F:protein-containing complex binding"/>
    <property type="evidence" value="ECO:0007669"/>
    <property type="project" value="TreeGrafter"/>
</dbReference>
<dbReference type="KEGG" id="kng:KNAG_0K01060"/>
<evidence type="ECO:0000256" key="2">
    <source>
        <dbReference type="ARBA" id="ARBA00004629"/>
    </source>
</evidence>
<comment type="subcellular location">
    <subcellularLocation>
        <location evidence="2">Chromosome</location>
        <location evidence="2">Centromere</location>
        <location evidence="2">Kinetochore</location>
    </subcellularLocation>
    <subcellularLocation>
        <location evidence="1">Nucleus</location>
    </subcellularLocation>
</comment>
<feature type="coiled-coil region" evidence="12">
    <location>
        <begin position="151"/>
        <end position="210"/>
    </location>
</feature>
<dbReference type="OrthoDB" id="8194677at2759"/>
<comment type="similarity">
    <text evidence="3">Belongs to the NUF2 family.</text>
</comment>
<dbReference type="RefSeq" id="XP_022466716.1">
    <property type="nucleotide sequence ID" value="XM_022610417.1"/>
</dbReference>
<gene>
    <name evidence="14" type="primary">KNAG0K01060</name>
    <name evidence="14" type="ordered locus">KNAG_0K01060</name>
</gene>
<evidence type="ECO:0000256" key="6">
    <source>
        <dbReference type="ARBA" id="ARBA00022776"/>
    </source>
</evidence>
<evidence type="ECO:0000256" key="7">
    <source>
        <dbReference type="ARBA" id="ARBA00022838"/>
    </source>
</evidence>
<dbReference type="PANTHER" id="PTHR21650:SF2">
    <property type="entry name" value="KINETOCHORE PROTEIN NUF2"/>
    <property type="match status" value="1"/>
</dbReference>
<keyword evidence="15" id="KW-1185">Reference proteome</keyword>
<keyword evidence="11" id="KW-0137">Centromere</keyword>
<evidence type="ECO:0000256" key="5">
    <source>
        <dbReference type="ARBA" id="ARBA00022618"/>
    </source>
</evidence>
<accession>J7SAU6</accession>
<dbReference type="Pfam" id="PF03800">
    <property type="entry name" value="Nuf2"/>
    <property type="match status" value="1"/>
</dbReference>
<keyword evidence="10" id="KW-0131">Cell cycle</keyword>
<reference evidence="14 15" key="1">
    <citation type="journal article" date="2011" name="Proc. Natl. Acad. Sci. U.S.A.">
        <title>Evolutionary erosion of yeast sex chromosomes by mating-type switching accidents.</title>
        <authorList>
            <person name="Gordon J.L."/>
            <person name="Armisen D."/>
            <person name="Proux-Wera E."/>
            <person name="Oheigeartaigh S.S."/>
            <person name="Byrne K.P."/>
            <person name="Wolfe K.H."/>
        </authorList>
    </citation>
    <scope>NUCLEOTIDE SEQUENCE [LARGE SCALE GENOMIC DNA]</scope>
    <source>
        <strain evidence="15">ATCC MYA-139 / BCRC 22969 / CBS 8797 / CCRC 22969 / KCTC 17520 / NBRC 10181 / NCYC 3082</strain>
    </source>
</reference>
<dbReference type="EMBL" id="HE978324">
    <property type="protein sequence ID" value="CCK72471.1"/>
    <property type="molecule type" value="Genomic_DNA"/>
</dbReference>
<proteinExistence type="inferred from homology"/>
<dbReference type="GO" id="GO:0007052">
    <property type="term" value="P:mitotic spindle organization"/>
    <property type="evidence" value="ECO:0007669"/>
    <property type="project" value="TreeGrafter"/>
</dbReference>
<dbReference type="AlphaFoldDB" id="J7SAU6"/>